<evidence type="ECO:0000256" key="10">
    <source>
        <dbReference type="ARBA" id="ARBA00022786"/>
    </source>
</evidence>
<name>A0A7N0RH74_KALFE</name>
<evidence type="ECO:0000256" key="5">
    <source>
        <dbReference type="ARBA" id="ARBA00022679"/>
    </source>
</evidence>
<keyword evidence="5" id="KW-0808">Transferase</keyword>
<evidence type="ECO:0000256" key="18">
    <source>
        <dbReference type="SAM" id="SignalP"/>
    </source>
</evidence>
<keyword evidence="13 17" id="KW-0472">Membrane</keyword>
<evidence type="ECO:0000256" key="11">
    <source>
        <dbReference type="ARBA" id="ARBA00022833"/>
    </source>
</evidence>
<dbReference type="Pfam" id="PF13639">
    <property type="entry name" value="zf-RING_2"/>
    <property type="match status" value="1"/>
</dbReference>
<dbReference type="SMART" id="SM00184">
    <property type="entry name" value="RING"/>
    <property type="match status" value="1"/>
</dbReference>
<keyword evidence="7" id="KW-0479">Metal-binding</keyword>
<comment type="subcellular location">
    <subcellularLocation>
        <location evidence="2">Membrane</location>
        <topology evidence="2">Single-pass membrane protein</topology>
    </subcellularLocation>
</comment>
<evidence type="ECO:0000256" key="17">
    <source>
        <dbReference type="SAM" id="Phobius"/>
    </source>
</evidence>
<keyword evidence="11" id="KW-0862">Zinc</keyword>
<evidence type="ECO:0000256" key="16">
    <source>
        <dbReference type="SAM" id="MobiDB-lite"/>
    </source>
</evidence>
<organism evidence="20 21">
    <name type="scientific">Kalanchoe fedtschenkoi</name>
    <name type="common">Lavender scallops</name>
    <name type="synonym">South American air plant</name>
    <dbReference type="NCBI Taxonomy" id="63787"/>
    <lineage>
        <taxon>Eukaryota</taxon>
        <taxon>Viridiplantae</taxon>
        <taxon>Streptophyta</taxon>
        <taxon>Embryophyta</taxon>
        <taxon>Tracheophyta</taxon>
        <taxon>Spermatophyta</taxon>
        <taxon>Magnoliopsida</taxon>
        <taxon>eudicotyledons</taxon>
        <taxon>Gunneridae</taxon>
        <taxon>Pentapetalae</taxon>
        <taxon>Saxifragales</taxon>
        <taxon>Crassulaceae</taxon>
        <taxon>Kalanchoe</taxon>
    </lineage>
</organism>
<evidence type="ECO:0000256" key="3">
    <source>
        <dbReference type="ARBA" id="ARBA00004906"/>
    </source>
</evidence>
<sequence length="400" mass="45465">MNFSALLISLPCFFLLHANAQNSTQNEARAFHPTMAAVAGVMGIMLSIVILVVAYSKFCHRLNHQGVEFEGSRASGIDKTSIDRIPIFRFSSLRGSKLGLECAVCLSTFEDIEVLRLLPKCKHAFHRSCIDEWLESHSSCPLCRQRFDAEDVAAFTFSNNSLRLSQTPSNLTDDPGLELFVQREEERDPGPSRLNIGASFRLFDKTKTNDKDKDNSLLRDQNQQHQNQQQQQLHKLKHRIIVSDVVVKQRWSDVNSSDLLSLNSDMLRLSSSQRFSFPPLGSRSARFSTRLPDDLVKMKDEMEKKRLCESKFGDMQRSSSVSTCTEVHEAARLLHQGEKRSMSEITNVSRFGDLGGRNKVKESPRTSGEEERRRRVWLPMARRTLQRFAGLKKTQTSSNV</sequence>
<evidence type="ECO:0000256" key="9">
    <source>
        <dbReference type="ARBA" id="ARBA00022771"/>
    </source>
</evidence>
<evidence type="ECO:0000256" key="8">
    <source>
        <dbReference type="ARBA" id="ARBA00022729"/>
    </source>
</evidence>
<evidence type="ECO:0000256" key="13">
    <source>
        <dbReference type="ARBA" id="ARBA00023136"/>
    </source>
</evidence>
<protein>
    <recommendedName>
        <fullName evidence="4">RING-type E3 ubiquitin transferase</fullName>
        <ecNumber evidence="4">2.3.2.27</ecNumber>
    </recommendedName>
</protein>
<dbReference type="AlphaFoldDB" id="A0A7N0RH74"/>
<comment type="pathway">
    <text evidence="3">Protein modification; protein ubiquitination.</text>
</comment>
<keyword evidence="12 17" id="KW-1133">Transmembrane helix</keyword>
<evidence type="ECO:0000256" key="7">
    <source>
        <dbReference type="ARBA" id="ARBA00022723"/>
    </source>
</evidence>
<keyword evidence="8 18" id="KW-0732">Signal</keyword>
<evidence type="ECO:0000259" key="19">
    <source>
        <dbReference type="PROSITE" id="PS50089"/>
    </source>
</evidence>
<evidence type="ECO:0000256" key="2">
    <source>
        <dbReference type="ARBA" id="ARBA00004167"/>
    </source>
</evidence>
<proteinExistence type="inferred from homology"/>
<feature type="chain" id="PRO_5029653677" description="RING-type E3 ubiquitin transferase" evidence="18">
    <location>
        <begin position="21"/>
        <end position="400"/>
    </location>
</feature>
<reference evidence="20" key="1">
    <citation type="submission" date="2021-01" db="UniProtKB">
        <authorList>
            <consortium name="EnsemblPlants"/>
        </authorList>
    </citation>
    <scope>IDENTIFICATION</scope>
</reference>
<dbReference type="PANTHER" id="PTHR46539">
    <property type="entry name" value="E3 UBIQUITIN-PROTEIN LIGASE ATL42"/>
    <property type="match status" value="1"/>
</dbReference>
<dbReference type="EC" id="2.3.2.27" evidence="4"/>
<evidence type="ECO:0000256" key="1">
    <source>
        <dbReference type="ARBA" id="ARBA00000900"/>
    </source>
</evidence>
<dbReference type="OMA" id="WFAGQER"/>
<dbReference type="PANTHER" id="PTHR46539:SF1">
    <property type="entry name" value="E3 UBIQUITIN-PROTEIN LIGASE ATL42"/>
    <property type="match status" value="1"/>
</dbReference>
<dbReference type="CDD" id="cd16461">
    <property type="entry name" value="RING-H2_EL5-like"/>
    <property type="match status" value="1"/>
</dbReference>
<dbReference type="SUPFAM" id="SSF57850">
    <property type="entry name" value="RING/U-box"/>
    <property type="match status" value="1"/>
</dbReference>
<feature type="compositionally biased region" description="Basic and acidic residues" evidence="16">
    <location>
        <begin position="359"/>
        <end position="373"/>
    </location>
</feature>
<evidence type="ECO:0000313" key="20">
    <source>
        <dbReference type="EnsemblPlants" id="Kaladp0011s0639.1.v1.1.CDS.1"/>
    </source>
</evidence>
<keyword evidence="10" id="KW-0833">Ubl conjugation pathway</keyword>
<evidence type="ECO:0000256" key="15">
    <source>
        <dbReference type="PROSITE-ProRule" id="PRU00175"/>
    </source>
</evidence>
<dbReference type="InterPro" id="IPR001841">
    <property type="entry name" value="Znf_RING"/>
</dbReference>
<evidence type="ECO:0000256" key="14">
    <source>
        <dbReference type="ARBA" id="ARBA00024209"/>
    </source>
</evidence>
<keyword evidence="6 17" id="KW-0812">Transmembrane</keyword>
<dbReference type="EnsemblPlants" id="Kaladp0011s0639.1.v1.1">
    <property type="protein sequence ID" value="Kaladp0011s0639.1.v1.1.CDS.1"/>
    <property type="gene ID" value="Kaladp0011s0639.v1.1"/>
</dbReference>
<dbReference type="Gramene" id="Kaladp0011s0639.1.v1.1">
    <property type="protein sequence ID" value="Kaladp0011s0639.1.v1.1.CDS.1"/>
    <property type="gene ID" value="Kaladp0011s0639.v1.1"/>
</dbReference>
<comment type="similarity">
    <text evidence="14">Belongs to the RING-type zinc finger family. ATL subfamily.</text>
</comment>
<evidence type="ECO:0000256" key="6">
    <source>
        <dbReference type="ARBA" id="ARBA00022692"/>
    </source>
</evidence>
<evidence type="ECO:0000256" key="12">
    <source>
        <dbReference type="ARBA" id="ARBA00022989"/>
    </source>
</evidence>
<dbReference type="GO" id="GO:0061630">
    <property type="term" value="F:ubiquitin protein ligase activity"/>
    <property type="evidence" value="ECO:0007669"/>
    <property type="project" value="UniProtKB-EC"/>
</dbReference>
<dbReference type="Proteomes" id="UP000594263">
    <property type="component" value="Unplaced"/>
</dbReference>
<dbReference type="InterPro" id="IPR013083">
    <property type="entry name" value="Znf_RING/FYVE/PHD"/>
</dbReference>
<dbReference type="FunFam" id="3.30.40.10:FF:000285">
    <property type="entry name" value="RING-H2 finger protein ATL43"/>
    <property type="match status" value="1"/>
</dbReference>
<dbReference type="Gene3D" id="3.30.40.10">
    <property type="entry name" value="Zinc/RING finger domain, C3HC4 (zinc finger)"/>
    <property type="match status" value="1"/>
</dbReference>
<feature type="region of interest" description="Disordered" evidence="16">
    <location>
        <begin position="348"/>
        <end position="376"/>
    </location>
</feature>
<dbReference type="GO" id="GO:0008270">
    <property type="term" value="F:zinc ion binding"/>
    <property type="evidence" value="ECO:0007669"/>
    <property type="project" value="UniProtKB-KW"/>
</dbReference>
<dbReference type="PROSITE" id="PS50089">
    <property type="entry name" value="ZF_RING_2"/>
    <property type="match status" value="1"/>
</dbReference>
<comment type="catalytic activity">
    <reaction evidence="1">
        <text>S-ubiquitinyl-[E2 ubiquitin-conjugating enzyme]-L-cysteine + [acceptor protein]-L-lysine = [E2 ubiquitin-conjugating enzyme]-L-cysteine + N(6)-ubiquitinyl-[acceptor protein]-L-lysine.</text>
        <dbReference type="EC" id="2.3.2.27"/>
    </reaction>
</comment>
<feature type="transmembrane region" description="Helical" evidence="17">
    <location>
        <begin position="30"/>
        <end position="55"/>
    </location>
</feature>
<accession>A0A7N0RH74</accession>
<evidence type="ECO:0000256" key="4">
    <source>
        <dbReference type="ARBA" id="ARBA00012483"/>
    </source>
</evidence>
<evidence type="ECO:0000313" key="21">
    <source>
        <dbReference type="Proteomes" id="UP000594263"/>
    </source>
</evidence>
<keyword evidence="21" id="KW-1185">Reference proteome</keyword>
<feature type="domain" description="RING-type" evidence="19">
    <location>
        <begin position="102"/>
        <end position="144"/>
    </location>
</feature>
<feature type="signal peptide" evidence="18">
    <location>
        <begin position="1"/>
        <end position="20"/>
    </location>
</feature>
<dbReference type="GO" id="GO:0016020">
    <property type="term" value="C:membrane"/>
    <property type="evidence" value="ECO:0007669"/>
    <property type="project" value="UniProtKB-SubCell"/>
</dbReference>
<keyword evidence="9 15" id="KW-0863">Zinc-finger</keyword>